<name>A0AAE0AM78_9ROSI</name>
<evidence type="ECO:0000313" key="2">
    <source>
        <dbReference type="Proteomes" id="UP001281410"/>
    </source>
</evidence>
<accession>A0AAE0AM78</accession>
<comment type="caution">
    <text evidence="1">The sequence shown here is derived from an EMBL/GenBank/DDBJ whole genome shotgun (WGS) entry which is preliminary data.</text>
</comment>
<protein>
    <submittedName>
        <fullName evidence="1">Uncharacterized protein</fullName>
    </submittedName>
</protein>
<dbReference type="Proteomes" id="UP001281410">
    <property type="component" value="Unassembled WGS sequence"/>
</dbReference>
<proteinExistence type="predicted"/>
<dbReference type="EMBL" id="JANJYJ010000004">
    <property type="protein sequence ID" value="KAK3220009.1"/>
    <property type="molecule type" value="Genomic_DNA"/>
</dbReference>
<dbReference type="AlphaFoldDB" id="A0AAE0AM78"/>
<evidence type="ECO:0000313" key="1">
    <source>
        <dbReference type="EMBL" id="KAK3220009.1"/>
    </source>
</evidence>
<organism evidence="1 2">
    <name type="scientific">Dipteronia sinensis</name>
    <dbReference type="NCBI Taxonomy" id="43782"/>
    <lineage>
        <taxon>Eukaryota</taxon>
        <taxon>Viridiplantae</taxon>
        <taxon>Streptophyta</taxon>
        <taxon>Embryophyta</taxon>
        <taxon>Tracheophyta</taxon>
        <taxon>Spermatophyta</taxon>
        <taxon>Magnoliopsida</taxon>
        <taxon>eudicotyledons</taxon>
        <taxon>Gunneridae</taxon>
        <taxon>Pentapetalae</taxon>
        <taxon>rosids</taxon>
        <taxon>malvids</taxon>
        <taxon>Sapindales</taxon>
        <taxon>Sapindaceae</taxon>
        <taxon>Hippocastanoideae</taxon>
        <taxon>Acereae</taxon>
        <taxon>Dipteronia</taxon>
    </lineage>
</organism>
<gene>
    <name evidence="1" type="ORF">Dsin_013979</name>
</gene>
<reference evidence="1" key="1">
    <citation type="journal article" date="2023" name="Plant J.">
        <title>Genome sequences and population genomics provide insights into the demographic history, inbreeding, and mutation load of two 'living fossil' tree species of Dipteronia.</title>
        <authorList>
            <person name="Feng Y."/>
            <person name="Comes H.P."/>
            <person name="Chen J."/>
            <person name="Zhu S."/>
            <person name="Lu R."/>
            <person name="Zhang X."/>
            <person name="Li P."/>
            <person name="Qiu J."/>
            <person name="Olsen K.M."/>
            <person name="Qiu Y."/>
        </authorList>
    </citation>
    <scope>NUCLEOTIDE SEQUENCE</scope>
    <source>
        <strain evidence="1">NBL</strain>
    </source>
</reference>
<sequence>MPCQERFKTRNLLSNCSNSGLHTPFQAETYVTYQTDVNNIGFEKEKHINFLSNWLRWFVEYKRERQVEEELEMLEDM</sequence>
<keyword evidence="2" id="KW-1185">Reference proteome</keyword>